<dbReference type="PANTHER" id="PTHR43080:SF26">
    <property type="entry name" value="REGULATORY PROTEIN"/>
    <property type="match status" value="1"/>
</dbReference>
<accession>A0A5S3Z1U4</accession>
<dbReference type="Pfam" id="PF00571">
    <property type="entry name" value="CBS"/>
    <property type="match status" value="2"/>
</dbReference>
<dbReference type="InterPro" id="IPR000644">
    <property type="entry name" value="CBS_dom"/>
</dbReference>
<dbReference type="SMART" id="SM00116">
    <property type="entry name" value="CBS"/>
    <property type="match status" value="2"/>
</dbReference>
<dbReference type="EMBL" id="PNCG01000024">
    <property type="protein sequence ID" value="TMP85536.1"/>
    <property type="molecule type" value="Genomic_DNA"/>
</dbReference>
<proteinExistence type="predicted"/>
<organism evidence="4 5">
    <name type="scientific">Pseudoalteromonas ruthenica</name>
    <dbReference type="NCBI Taxonomy" id="151081"/>
    <lineage>
        <taxon>Bacteria</taxon>
        <taxon>Pseudomonadati</taxon>
        <taxon>Pseudomonadota</taxon>
        <taxon>Gammaproteobacteria</taxon>
        <taxon>Alteromonadales</taxon>
        <taxon>Pseudoalteromonadaceae</taxon>
        <taxon>Pseudoalteromonas</taxon>
    </lineage>
</organism>
<dbReference type="InterPro" id="IPR046342">
    <property type="entry name" value="CBS_dom_sf"/>
</dbReference>
<dbReference type="PROSITE" id="PS51371">
    <property type="entry name" value="CBS"/>
    <property type="match status" value="2"/>
</dbReference>
<evidence type="ECO:0000313" key="5">
    <source>
        <dbReference type="Proteomes" id="UP000305874"/>
    </source>
</evidence>
<dbReference type="CDD" id="cd04629">
    <property type="entry name" value="CBS_pair_bac"/>
    <property type="match status" value="1"/>
</dbReference>
<feature type="domain" description="CBS" evidence="3">
    <location>
        <begin position="10"/>
        <end position="69"/>
    </location>
</feature>
<comment type="caution">
    <text evidence="4">The sequence shown here is derived from an EMBL/GenBank/DDBJ whole genome shotgun (WGS) entry which is preliminary data.</text>
</comment>
<evidence type="ECO:0000313" key="4">
    <source>
        <dbReference type="EMBL" id="TMP85536.1"/>
    </source>
</evidence>
<reference evidence="5" key="2">
    <citation type="submission" date="2019-06" db="EMBL/GenBank/DDBJ databases">
        <title>Co-occurence of chitin degradation, pigmentation and bioactivity in marine Pseudoalteromonas.</title>
        <authorList>
            <person name="Sonnenschein E.C."/>
            <person name="Bech P.K."/>
        </authorList>
    </citation>
    <scope>NUCLEOTIDE SEQUENCE [LARGE SCALE GENOMIC DNA]</scope>
    <source>
        <strain evidence="5">S2897</strain>
    </source>
</reference>
<dbReference type="InterPro" id="IPR044729">
    <property type="entry name" value="CBS_bac"/>
</dbReference>
<sequence>MFDLKVQHAMSRSFLSLSPDLELTAAIALLKKHQVIGAPVVDEQQQLVGYLSEQDCLAPLTINSYFCDGRITVADVMHQDVLTTSTQTPLLEVALKMQQPHKPKQYPVVEQNKVIGIVSRTQVLHALSRSYQSCNAA</sequence>
<keyword evidence="1 2" id="KW-0129">CBS domain</keyword>
<dbReference type="Proteomes" id="UP000305874">
    <property type="component" value="Unassembled WGS sequence"/>
</dbReference>
<evidence type="ECO:0000256" key="1">
    <source>
        <dbReference type="ARBA" id="ARBA00023122"/>
    </source>
</evidence>
<evidence type="ECO:0000259" key="3">
    <source>
        <dbReference type="PROSITE" id="PS51371"/>
    </source>
</evidence>
<evidence type="ECO:0000256" key="2">
    <source>
        <dbReference type="PROSITE-ProRule" id="PRU00703"/>
    </source>
</evidence>
<dbReference type="SUPFAM" id="SSF54631">
    <property type="entry name" value="CBS-domain pair"/>
    <property type="match status" value="1"/>
</dbReference>
<dbReference type="RefSeq" id="WP_138549049.1">
    <property type="nucleotide sequence ID" value="NZ_PNBS01000001.1"/>
</dbReference>
<name>A0A5S3Z1U4_9GAMM</name>
<dbReference type="AlphaFoldDB" id="A0A5S3Z1U4"/>
<dbReference type="STRING" id="151081.TW72_05685"/>
<reference evidence="4 5" key="1">
    <citation type="submission" date="2017-12" db="EMBL/GenBank/DDBJ databases">
        <authorList>
            <person name="Paulsen S."/>
            <person name="Gram L.K."/>
        </authorList>
    </citation>
    <scope>NUCLEOTIDE SEQUENCE [LARGE SCALE GENOMIC DNA]</scope>
    <source>
        <strain evidence="4 5">S2897</strain>
    </source>
</reference>
<dbReference type="PANTHER" id="PTHR43080">
    <property type="entry name" value="CBS DOMAIN-CONTAINING PROTEIN CBSX3, MITOCHONDRIAL"/>
    <property type="match status" value="1"/>
</dbReference>
<protein>
    <submittedName>
        <fullName evidence="4">CBS domain-containing protein</fullName>
    </submittedName>
</protein>
<dbReference type="Gene3D" id="3.10.580.10">
    <property type="entry name" value="CBS-domain"/>
    <property type="match status" value="1"/>
</dbReference>
<gene>
    <name evidence="4" type="ORF">CWC05_18050</name>
</gene>
<feature type="domain" description="CBS" evidence="3">
    <location>
        <begin position="77"/>
        <end position="133"/>
    </location>
</feature>
<dbReference type="InterPro" id="IPR051257">
    <property type="entry name" value="Diverse_CBS-Domain"/>
</dbReference>